<proteinExistence type="predicted"/>
<gene>
    <name evidence="2" type="ORF">GCM10008111_28060</name>
</gene>
<feature type="transmembrane region" description="Helical" evidence="1">
    <location>
        <begin position="20"/>
        <end position="41"/>
    </location>
</feature>
<evidence type="ECO:0000256" key="1">
    <source>
        <dbReference type="SAM" id="Phobius"/>
    </source>
</evidence>
<keyword evidence="1" id="KW-1133">Transmembrane helix</keyword>
<reference evidence="3" key="1">
    <citation type="journal article" date="2019" name="Int. J. Syst. Evol. Microbiol.">
        <title>The Global Catalogue of Microorganisms (GCM) 10K type strain sequencing project: providing services to taxonomists for standard genome sequencing and annotation.</title>
        <authorList>
            <consortium name="The Broad Institute Genomics Platform"/>
            <consortium name="The Broad Institute Genome Sequencing Center for Infectious Disease"/>
            <person name="Wu L."/>
            <person name="Ma J."/>
        </authorList>
    </citation>
    <scope>NUCLEOTIDE SEQUENCE [LARGE SCALE GENOMIC DNA]</scope>
    <source>
        <strain evidence="3">KCTC 23723</strain>
    </source>
</reference>
<keyword evidence="1" id="KW-0812">Transmembrane</keyword>
<keyword evidence="3" id="KW-1185">Reference proteome</keyword>
<dbReference type="EMBL" id="BMYR01000012">
    <property type="protein sequence ID" value="GGW70288.1"/>
    <property type="molecule type" value="Genomic_DNA"/>
</dbReference>
<evidence type="ECO:0000313" key="3">
    <source>
        <dbReference type="Proteomes" id="UP000634667"/>
    </source>
</evidence>
<comment type="caution">
    <text evidence="2">The sequence shown here is derived from an EMBL/GenBank/DDBJ whole genome shotgun (WGS) entry which is preliminary data.</text>
</comment>
<protein>
    <submittedName>
        <fullName evidence="2">Uncharacterized protein</fullName>
    </submittedName>
</protein>
<organism evidence="2 3">
    <name type="scientific">Alishewanella tabrizica</name>
    <dbReference type="NCBI Taxonomy" id="671278"/>
    <lineage>
        <taxon>Bacteria</taxon>
        <taxon>Pseudomonadati</taxon>
        <taxon>Pseudomonadota</taxon>
        <taxon>Gammaproteobacteria</taxon>
        <taxon>Alteromonadales</taxon>
        <taxon>Alteromonadaceae</taxon>
        <taxon>Alishewanella</taxon>
    </lineage>
</organism>
<feature type="transmembrane region" description="Helical" evidence="1">
    <location>
        <begin position="53"/>
        <end position="71"/>
    </location>
</feature>
<evidence type="ECO:0000313" key="2">
    <source>
        <dbReference type="EMBL" id="GGW70288.1"/>
    </source>
</evidence>
<name>A0ABQ2WRR6_9ALTE</name>
<accession>A0ABQ2WRR6</accession>
<dbReference type="Proteomes" id="UP000634667">
    <property type="component" value="Unassembled WGS sequence"/>
</dbReference>
<sequence length="73" mass="8399">MVLCQSHLSQNSKSVLNMDTIDIFFIIIKALGVGVGYKFAYRLFRNEKYQNENRDAVICGVTAFIVMLVFYKI</sequence>
<keyword evidence="1" id="KW-0472">Membrane</keyword>